<sequence>MDQVLWKTKGRLLSVKPREKRCIVTVIIPHGGQRPEKVVVRVDYTDADNGQENEQ</sequence>
<evidence type="ECO:0000313" key="2">
    <source>
        <dbReference type="Proteomes" id="UP000483035"/>
    </source>
</evidence>
<organism evidence="1 2">
    <name type="scientific">Rhizobium lusitanum</name>
    <dbReference type="NCBI Taxonomy" id="293958"/>
    <lineage>
        <taxon>Bacteria</taxon>
        <taxon>Pseudomonadati</taxon>
        <taxon>Pseudomonadota</taxon>
        <taxon>Alphaproteobacteria</taxon>
        <taxon>Hyphomicrobiales</taxon>
        <taxon>Rhizobiaceae</taxon>
        <taxon>Rhizobium/Agrobacterium group</taxon>
        <taxon>Rhizobium</taxon>
    </lineage>
</organism>
<protein>
    <submittedName>
        <fullName evidence="1">Uncharacterized protein</fullName>
    </submittedName>
</protein>
<proteinExistence type="predicted"/>
<reference evidence="1 2" key="1">
    <citation type="submission" date="2019-12" db="EMBL/GenBank/DDBJ databases">
        <title>Rhizobium genotypes associated with high levels of biological nitrogen fixation by grain legumes in a temperate-maritime cropping system.</title>
        <authorList>
            <person name="Maluk M."/>
            <person name="Francesc Ferrando Molina F."/>
            <person name="Lopez Del Egido L."/>
            <person name="Lafos M."/>
            <person name="Langarica-Fuentes A."/>
            <person name="Gebre Yohannes G."/>
            <person name="Young M.W."/>
            <person name="Martin P."/>
            <person name="Gantlett R."/>
            <person name="Kenicer G."/>
            <person name="Hawes C."/>
            <person name="Begg G.S."/>
            <person name="Quilliam R.S."/>
            <person name="Squire G.R."/>
            <person name="Poole P.S."/>
            <person name="Young P.W."/>
            <person name="Iannetta P.M."/>
            <person name="James E.K."/>
        </authorList>
    </citation>
    <scope>NUCLEOTIDE SEQUENCE [LARGE SCALE GENOMIC DNA]</scope>
    <source>
        <strain evidence="1 2">JHI1118</strain>
    </source>
</reference>
<gene>
    <name evidence="1" type="ORF">GR212_04620</name>
</gene>
<accession>A0A6L9U457</accession>
<dbReference type="EMBL" id="WUEY01000002">
    <property type="protein sequence ID" value="NEI68847.1"/>
    <property type="molecule type" value="Genomic_DNA"/>
</dbReference>
<dbReference type="Proteomes" id="UP000483035">
    <property type="component" value="Unassembled WGS sequence"/>
</dbReference>
<name>A0A6L9U457_9HYPH</name>
<dbReference type="RefSeq" id="WP_163985288.1">
    <property type="nucleotide sequence ID" value="NZ_WUEY01000002.1"/>
</dbReference>
<comment type="caution">
    <text evidence="1">The sequence shown here is derived from an EMBL/GenBank/DDBJ whole genome shotgun (WGS) entry which is preliminary data.</text>
</comment>
<evidence type="ECO:0000313" key="1">
    <source>
        <dbReference type="EMBL" id="NEI68847.1"/>
    </source>
</evidence>
<dbReference type="AlphaFoldDB" id="A0A6L9U457"/>